<dbReference type="AlphaFoldDB" id="A0A914E8R2"/>
<reference evidence="3" key="1">
    <citation type="submission" date="2022-11" db="UniProtKB">
        <authorList>
            <consortium name="WormBaseParasite"/>
        </authorList>
    </citation>
    <scope>IDENTIFICATION</scope>
</reference>
<dbReference type="WBParaSite" id="ACRNAN_scaffold6456.g6575.t1">
    <property type="protein sequence ID" value="ACRNAN_scaffold6456.g6575.t1"/>
    <property type="gene ID" value="ACRNAN_scaffold6456.g6575"/>
</dbReference>
<keyword evidence="1" id="KW-0472">Membrane</keyword>
<keyword evidence="1" id="KW-0812">Transmembrane</keyword>
<dbReference type="Proteomes" id="UP000887540">
    <property type="component" value="Unplaced"/>
</dbReference>
<protein>
    <submittedName>
        <fullName evidence="3">Transmembrane protein</fullName>
    </submittedName>
</protein>
<evidence type="ECO:0000313" key="3">
    <source>
        <dbReference type="WBParaSite" id="ACRNAN_scaffold6456.g6575.t1"/>
    </source>
</evidence>
<evidence type="ECO:0000256" key="1">
    <source>
        <dbReference type="SAM" id="Phobius"/>
    </source>
</evidence>
<feature type="transmembrane region" description="Helical" evidence="1">
    <location>
        <begin position="51"/>
        <end position="80"/>
    </location>
</feature>
<accession>A0A914E8R2</accession>
<feature type="transmembrane region" description="Helical" evidence="1">
    <location>
        <begin position="12"/>
        <end position="45"/>
    </location>
</feature>
<proteinExistence type="predicted"/>
<organism evidence="2 3">
    <name type="scientific">Acrobeloides nanus</name>
    <dbReference type="NCBI Taxonomy" id="290746"/>
    <lineage>
        <taxon>Eukaryota</taxon>
        <taxon>Metazoa</taxon>
        <taxon>Ecdysozoa</taxon>
        <taxon>Nematoda</taxon>
        <taxon>Chromadorea</taxon>
        <taxon>Rhabditida</taxon>
        <taxon>Tylenchina</taxon>
        <taxon>Cephalobomorpha</taxon>
        <taxon>Cephaloboidea</taxon>
        <taxon>Cephalobidae</taxon>
        <taxon>Acrobeloides</taxon>
    </lineage>
</organism>
<keyword evidence="1" id="KW-1133">Transmembrane helix</keyword>
<sequence length="112" mass="12396">MDWINLNDERWNLLANLVVLFNLIPGFIFMAYLVLTSMVIISSALLAELFAVIFGLAVLLPVLTFCTLSALSVGGFLVIVSSFMSKPILKNLAFVKPTIKQEQADEVHIHSD</sequence>
<evidence type="ECO:0000313" key="2">
    <source>
        <dbReference type="Proteomes" id="UP000887540"/>
    </source>
</evidence>
<name>A0A914E8R2_9BILA</name>
<keyword evidence="2" id="KW-1185">Reference proteome</keyword>